<dbReference type="InterPro" id="IPR028087">
    <property type="entry name" value="Tad_N"/>
</dbReference>
<feature type="transmembrane region" description="Helical" evidence="1">
    <location>
        <begin position="15"/>
        <end position="37"/>
    </location>
</feature>
<reference evidence="4" key="1">
    <citation type="submission" date="2023-07" db="EMBL/GenBank/DDBJ databases">
        <title>Defluviimonas sediminis sp. nov., isolated from mangrove sediment.</title>
        <authorList>
            <person name="Liu L."/>
            <person name="Li J."/>
            <person name="Huang Y."/>
            <person name="Pan J."/>
            <person name="Li M."/>
        </authorList>
    </citation>
    <scope>NUCLEOTIDE SEQUENCE [LARGE SCALE GENOMIC DNA]</scope>
    <source>
        <strain evidence="4">FT324</strain>
    </source>
</reference>
<dbReference type="SUPFAM" id="SSF53300">
    <property type="entry name" value="vWA-like"/>
    <property type="match status" value="1"/>
</dbReference>
<feature type="domain" description="Putative Flp pilus-assembly TadG-like N-terminal" evidence="2">
    <location>
        <begin position="13"/>
        <end position="58"/>
    </location>
</feature>
<accession>A0ABT2NRE6</accession>
<keyword evidence="1" id="KW-1133">Transmembrane helix</keyword>
<dbReference type="Proteomes" id="UP001205601">
    <property type="component" value="Unassembled WGS sequence"/>
</dbReference>
<keyword evidence="1" id="KW-0812">Transmembrane</keyword>
<gene>
    <name evidence="3" type="ORF">N5I32_18555</name>
</gene>
<keyword evidence="4" id="KW-1185">Reference proteome</keyword>
<proteinExistence type="predicted"/>
<name>A0ABT2NRE6_9RHOB</name>
<comment type="caution">
    <text evidence="3">The sequence shown here is derived from an EMBL/GenBank/DDBJ whole genome shotgun (WGS) entry which is preliminary data.</text>
</comment>
<evidence type="ECO:0000256" key="1">
    <source>
        <dbReference type="SAM" id="Phobius"/>
    </source>
</evidence>
<sequence>MAGVVRFARRDRGSIIVLSLFLFLGILMVAGLAVDMAHFEERRTRMQATLDSAVLAAADINQALEPTDVVADYFERAGLDDSPVDVSVNEGLNFRSVQATTRVTVPTMFVRLVDVDQFSSPAGSTAEENIGNVEISLVLDVSGSMGDTGAGSSDTKIQLLRVAAGEFVDTMFDSIQAPGLPAGKLSMSLVPYNQQVALGSDLGGDFNFTIEHNRSHCADFTAADFGSAGISPTQLLKRAAHGDFRYSYSPPYFIECQQQADHDVLALGNSRSTLKTRINQLQDGGDTAIDVGMKWGVALLDPALRPLVDTRISEGKTDAALAGRPFDYGLDDALKVVVVMTDGQNTNTYAIRDQYKSGPSSLVKGKDNKYYYYYPPRSGTSDFYDTSANRWRSLSFIGGSYTVLDYADVWSLMSVPYFSTNYVKEATGSSSFASNAITRTSYGVKDDQLLAVCNAAKQQGVVVFAIGFEAPNEGRAVLQDCATADAYYYDAEGTTISDAFAGIASAINALRLTQ</sequence>
<dbReference type="Pfam" id="PF13400">
    <property type="entry name" value="Tad"/>
    <property type="match status" value="1"/>
</dbReference>
<dbReference type="Gene3D" id="3.40.50.410">
    <property type="entry name" value="von Willebrand factor, type A domain"/>
    <property type="match status" value="1"/>
</dbReference>
<keyword evidence="1" id="KW-0472">Membrane</keyword>
<dbReference type="EMBL" id="JAOCQF010000004">
    <property type="protein sequence ID" value="MCT8331522.1"/>
    <property type="molecule type" value="Genomic_DNA"/>
</dbReference>
<evidence type="ECO:0000313" key="3">
    <source>
        <dbReference type="EMBL" id="MCT8331522.1"/>
    </source>
</evidence>
<dbReference type="InterPro" id="IPR036465">
    <property type="entry name" value="vWFA_dom_sf"/>
</dbReference>
<dbReference type="RefSeq" id="WP_261497430.1">
    <property type="nucleotide sequence ID" value="NZ_JAOCQF010000004.1"/>
</dbReference>
<organism evidence="3 4">
    <name type="scientific">Albidovulum sediminis</name>
    <dbReference type="NCBI Taxonomy" id="3066345"/>
    <lineage>
        <taxon>Bacteria</taxon>
        <taxon>Pseudomonadati</taxon>
        <taxon>Pseudomonadota</taxon>
        <taxon>Alphaproteobacteria</taxon>
        <taxon>Rhodobacterales</taxon>
        <taxon>Paracoccaceae</taxon>
        <taxon>Albidovulum</taxon>
    </lineage>
</organism>
<evidence type="ECO:0000259" key="2">
    <source>
        <dbReference type="Pfam" id="PF13400"/>
    </source>
</evidence>
<evidence type="ECO:0000313" key="4">
    <source>
        <dbReference type="Proteomes" id="UP001205601"/>
    </source>
</evidence>
<protein>
    <submittedName>
        <fullName evidence="3">Pilus assembly protein TadG-related protein</fullName>
    </submittedName>
</protein>